<evidence type="ECO:0000256" key="3">
    <source>
        <dbReference type="ARBA" id="ARBA00022827"/>
    </source>
</evidence>
<dbReference type="SUPFAM" id="SSF51905">
    <property type="entry name" value="FAD/NAD(P)-binding domain"/>
    <property type="match status" value="1"/>
</dbReference>
<evidence type="ECO:0000256" key="4">
    <source>
        <dbReference type="ARBA" id="ARBA00023002"/>
    </source>
</evidence>
<evidence type="ECO:0000256" key="2">
    <source>
        <dbReference type="ARBA" id="ARBA00022630"/>
    </source>
</evidence>
<evidence type="ECO:0000256" key="5">
    <source>
        <dbReference type="ARBA" id="ARBA00037941"/>
    </source>
</evidence>
<dbReference type="EMBL" id="JAENHO010000009">
    <property type="protein sequence ID" value="MBL7258741.1"/>
    <property type="molecule type" value="Genomic_DNA"/>
</dbReference>
<dbReference type="RefSeq" id="WP_202995400.1">
    <property type="nucleotide sequence ID" value="NZ_JAENHO010000009.1"/>
</dbReference>
<accession>A0ABS1VW78</accession>
<evidence type="ECO:0000256" key="1">
    <source>
        <dbReference type="ARBA" id="ARBA00001974"/>
    </source>
</evidence>
<keyword evidence="8" id="KW-1185">Reference proteome</keyword>
<dbReference type="Gene3D" id="3.30.9.10">
    <property type="entry name" value="D-Amino Acid Oxidase, subunit A, domain 2"/>
    <property type="match status" value="1"/>
</dbReference>
<name>A0ABS1VW78_9ACTN</name>
<gene>
    <name evidence="7" type="primary">lhgO</name>
    <name evidence="7" type="ORF">JKJ07_30965</name>
</gene>
<dbReference type="Proteomes" id="UP000598996">
    <property type="component" value="Unassembled WGS sequence"/>
</dbReference>
<dbReference type="PANTHER" id="PTHR43104:SF2">
    <property type="entry name" value="L-2-HYDROXYGLUTARATE DEHYDROGENASE, MITOCHONDRIAL"/>
    <property type="match status" value="1"/>
</dbReference>
<comment type="similarity">
    <text evidence="5">Belongs to the L2HGDH family.</text>
</comment>
<evidence type="ECO:0000259" key="6">
    <source>
        <dbReference type="Pfam" id="PF01266"/>
    </source>
</evidence>
<comment type="cofactor">
    <cofactor evidence="1">
        <name>FAD</name>
        <dbReference type="ChEBI" id="CHEBI:57692"/>
    </cofactor>
</comment>
<comment type="caution">
    <text evidence="7">The sequence shown here is derived from an EMBL/GenBank/DDBJ whole genome shotgun (WGS) entry which is preliminary data.</text>
</comment>
<feature type="domain" description="FAD dependent oxidoreductase" evidence="6">
    <location>
        <begin position="8"/>
        <end position="382"/>
    </location>
</feature>
<dbReference type="GO" id="GO:0016491">
    <property type="term" value="F:oxidoreductase activity"/>
    <property type="evidence" value="ECO:0007669"/>
    <property type="project" value="UniProtKB-KW"/>
</dbReference>
<dbReference type="InterPro" id="IPR006076">
    <property type="entry name" value="FAD-dep_OxRdtase"/>
</dbReference>
<organism evidence="7 8">
    <name type="scientific">Paractinoplanes lichenicola</name>
    <dbReference type="NCBI Taxonomy" id="2802976"/>
    <lineage>
        <taxon>Bacteria</taxon>
        <taxon>Bacillati</taxon>
        <taxon>Actinomycetota</taxon>
        <taxon>Actinomycetes</taxon>
        <taxon>Micromonosporales</taxon>
        <taxon>Micromonosporaceae</taxon>
        <taxon>Paractinoplanes</taxon>
    </lineage>
</organism>
<dbReference type="Gene3D" id="3.50.50.60">
    <property type="entry name" value="FAD/NAD(P)-binding domain"/>
    <property type="match status" value="1"/>
</dbReference>
<keyword evidence="3" id="KW-0274">FAD</keyword>
<dbReference type="NCBIfam" id="NF008726">
    <property type="entry name" value="PRK11728.1"/>
    <property type="match status" value="1"/>
</dbReference>
<keyword evidence="2" id="KW-0285">Flavoprotein</keyword>
<reference evidence="7 8" key="1">
    <citation type="submission" date="2021-01" db="EMBL/GenBank/DDBJ databases">
        <title>Actinoplanes sp. nov. LDG1-01 isolated from lichen.</title>
        <authorList>
            <person name="Saeng-In P."/>
            <person name="Phongsopitanun W."/>
            <person name="Kanchanasin P."/>
            <person name="Yuki M."/>
            <person name="Kudo T."/>
            <person name="Ohkuma M."/>
            <person name="Tanasupawat S."/>
        </authorList>
    </citation>
    <scope>NUCLEOTIDE SEQUENCE [LARGE SCALE GENOMIC DNA]</scope>
    <source>
        <strain evidence="7 8">LDG1-01</strain>
    </source>
</reference>
<dbReference type="Pfam" id="PF01266">
    <property type="entry name" value="DAO"/>
    <property type="match status" value="1"/>
</dbReference>
<dbReference type="PANTHER" id="PTHR43104">
    <property type="entry name" value="L-2-HYDROXYGLUTARATE DEHYDROGENASE, MITOCHONDRIAL"/>
    <property type="match status" value="1"/>
</dbReference>
<proteinExistence type="inferred from homology"/>
<dbReference type="EC" id="1.1.3.-" evidence="7"/>
<dbReference type="InterPro" id="IPR036188">
    <property type="entry name" value="FAD/NAD-bd_sf"/>
</dbReference>
<evidence type="ECO:0000313" key="8">
    <source>
        <dbReference type="Proteomes" id="UP000598996"/>
    </source>
</evidence>
<evidence type="ECO:0000313" key="7">
    <source>
        <dbReference type="EMBL" id="MBL7258741.1"/>
    </source>
</evidence>
<sequence length="392" mass="41902">MTDEVIGVIGAGIVGLAVAREVTKRRPGSKVVVFEKEDRVAGHQTGHNSGVVHAGLYYPPGSLKARLCTRGRAMLREYCEDRHIPYEECGKLVVAVEPGETARLEALAERAGRNLVPGLRRVGGSELREIEPHAAGLAGLHSPRTAITDFPAIARAFAGDVVEAGGEVRLSSPVATIAPGPSVDGLRVDHLIICAGLQGDRLAERAGDRSEPRIVPFRGEYMRVLPAKEQLVRGMIYPVPDPRYPFLGVHFTRRVGGGLEVGPNAVLAVAREGAVSMADMMSIASWPGAWRMAARHWRTGVHELHGSVSKRAYMRRAQRYVPQIGAADVVRGGFGVRAQALDRDGSLVDDFRIHRLGPITAVRNAPSPAATSSMAIAEFVVDAALGGRGPDA</sequence>
<keyword evidence="4 7" id="KW-0560">Oxidoreductase</keyword>
<protein>
    <submittedName>
        <fullName evidence="7">L-2-hydroxyglutarate oxidase</fullName>
        <ecNumber evidence="7">1.1.3.-</ecNumber>
    </submittedName>
</protein>